<keyword evidence="1 10" id="KW-1003">Cell membrane</keyword>
<evidence type="ECO:0000256" key="6">
    <source>
        <dbReference type="ARBA" id="ARBA00022984"/>
    </source>
</evidence>
<feature type="binding site" evidence="10">
    <location>
        <position position="136"/>
    </location>
    <ligand>
        <name>UDP-N-acetyl-alpha-D-glucosamine</name>
        <dbReference type="ChEBI" id="CHEBI:57705"/>
    </ligand>
</feature>
<comment type="catalytic activity">
    <reaction evidence="10">
        <text>di-trans,octa-cis-undecaprenyl diphospho-N-acetyl-alpha-D-muramoyl-L-alanyl-D-glutamyl-meso-2,6-diaminopimeloyl-D-alanyl-D-alanine + UDP-N-acetyl-alpha-D-glucosamine = di-trans,octa-cis-undecaprenyl diphospho-[N-acetyl-alpha-D-glucosaminyl-(1-&gt;4)]-N-acetyl-alpha-D-muramoyl-L-alanyl-D-glutamyl-meso-2,6-diaminopimeloyl-D-alanyl-D-alanine + UDP + H(+)</text>
        <dbReference type="Rhea" id="RHEA:31227"/>
        <dbReference type="ChEBI" id="CHEBI:15378"/>
        <dbReference type="ChEBI" id="CHEBI:57705"/>
        <dbReference type="ChEBI" id="CHEBI:58223"/>
        <dbReference type="ChEBI" id="CHEBI:61387"/>
        <dbReference type="ChEBI" id="CHEBI:61388"/>
        <dbReference type="EC" id="2.4.1.227"/>
    </reaction>
</comment>
<dbReference type="NCBIfam" id="TIGR01133">
    <property type="entry name" value="murG"/>
    <property type="match status" value="1"/>
</dbReference>
<keyword evidence="15" id="KW-1185">Reference proteome</keyword>
<evidence type="ECO:0000259" key="12">
    <source>
        <dbReference type="Pfam" id="PF03033"/>
    </source>
</evidence>
<dbReference type="GO" id="GO:0005886">
    <property type="term" value="C:plasma membrane"/>
    <property type="evidence" value="ECO:0007669"/>
    <property type="project" value="UniProtKB-SubCell"/>
</dbReference>
<dbReference type="CDD" id="cd03785">
    <property type="entry name" value="GT28_MurG"/>
    <property type="match status" value="1"/>
</dbReference>
<evidence type="ECO:0000256" key="7">
    <source>
        <dbReference type="ARBA" id="ARBA00023136"/>
    </source>
</evidence>
<feature type="binding site" evidence="10">
    <location>
        <position position="208"/>
    </location>
    <ligand>
        <name>UDP-N-acetyl-alpha-D-glucosamine</name>
        <dbReference type="ChEBI" id="CHEBI:57705"/>
    </ligand>
</feature>
<keyword evidence="7 10" id="KW-0472">Membrane</keyword>
<dbReference type="RefSeq" id="WP_119305468.1">
    <property type="nucleotide sequence ID" value="NZ_AP014608.1"/>
</dbReference>
<dbReference type="GO" id="GO:0051301">
    <property type="term" value="P:cell division"/>
    <property type="evidence" value="ECO:0007669"/>
    <property type="project" value="UniProtKB-KW"/>
</dbReference>
<dbReference type="InterPro" id="IPR006009">
    <property type="entry name" value="GlcNAc_MurG"/>
</dbReference>
<dbReference type="EMBL" id="AP014608">
    <property type="protein sequence ID" value="BBA17193.1"/>
    <property type="molecule type" value="Genomic_DNA"/>
</dbReference>
<dbReference type="OrthoDB" id="9808936at2"/>
<comment type="caution">
    <text evidence="10">Lacks conserved residue(s) required for the propagation of feature annotation.</text>
</comment>
<comment type="pathway">
    <text evidence="10">Cell wall biogenesis; peptidoglycan biosynthesis.</text>
</comment>
<dbReference type="InterPro" id="IPR007235">
    <property type="entry name" value="Glyco_trans_28_C"/>
</dbReference>
<dbReference type="AlphaFoldDB" id="A0A224AIJ2"/>
<keyword evidence="8 10" id="KW-0131">Cell cycle</keyword>
<evidence type="ECO:0000256" key="11">
    <source>
        <dbReference type="SAM" id="Phobius"/>
    </source>
</evidence>
<evidence type="ECO:0000256" key="9">
    <source>
        <dbReference type="ARBA" id="ARBA00023316"/>
    </source>
</evidence>
<feature type="transmembrane region" description="Helical" evidence="11">
    <location>
        <begin position="77"/>
        <end position="95"/>
    </location>
</feature>
<name>A0A224AIJ2_9FLAO</name>
<keyword evidence="11" id="KW-0812">Transmembrane</keyword>
<keyword evidence="5 10" id="KW-0133">Cell shape</keyword>
<comment type="similarity">
    <text evidence="10">Belongs to the glycosyltransferase 28 family. MurG subfamily.</text>
</comment>
<dbReference type="GO" id="GO:0051991">
    <property type="term" value="F:UDP-N-acetyl-D-glucosamine:N-acetylmuramoyl-L-alanyl-D-glutamyl-meso-2,6-diaminopimelyl-D-alanyl-D-alanine-diphosphoundecaprenol 4-beta-N-acetylglucosaminlytransferase activity"/>
    <property type="evidence" value="ECO:0007669"/>
    <property type="project" value="RHEA"/>
</dbReference>
<dbReference type="Pfam" id="PF03033">
    <property type="entry name" value="Glyco_transf_28"/>
    <property type="match status" value="1"/>
</dbReference>
<dbReference type="PANTHER" id="PTHR21015:SF22">
    <property type="entry name" value="GLYCOSYLTRANSFERASE"/>
    <property type="match status" value="1"/>
</dbReference>
<evidence type="ECO:0000256" key="8">
    <source>
        <dbReference type="ARBA" id="ARBA00023306"/>
    </source>
</evidence>
<evidence type="ECO:0000256" key="5">
    <source>
        <dbReference type="ARBA" id="ARBA00022960"/>
    </source>
</evidence>
<accession>A0A224AIJ2</accession>
<dbReference type="HAMAP" id="MF_00033">
    <property type="entry name" value="MurG"/>
    <property type="match status" value="1"/>
</dbReference>
<keyword evidence="11" id="KW-1133">Transmembrane helix</keyword>
<keyword evidence="9 10" id="KW-0961">Cell wall biogenesis/degradation</keyword>
<comment type="subcellular location">
    <subcellularLocation>
        <location evidence="10">Cell membrane</location>
        <topology evidence="10">Peripheral membrane protein</topology>
        <orientation evidence="10">Cytoplasmic side</orientation>
    </subcellularLocation>
</comment>
<evidence type="ECO:0000256" key="10">
    <source>
        <dbReference type="HAMAP-Rule" id="MF_00033"/>
    </source>
</evidence>
<dbReference type="GO" id="GO:0071555">
    <property type="term" value="P:cell wall organization"/>
    <property type="evidence" value="ECO:0007669"/>
    <property type="project" value="UniProtKB-KW"/>
</dbReference>
<feature type="binding site" evidence="10">
    <location>
        <position position="177"/>
    </location>
    <ligand>
        <name>UDP-N-acetyl-alpha-D-glucosamine</name>
        <dbReference type="ChEBI" id="CHEBI:57705"/>
    </ligand>
</feature>
<dbReference type="Proteomes" id="UP000263619">
    <property type="component" value="Chromosome"/>
</dbReference>
<evidence type="ECO:0000256" key="4">
    <source>
        <dbReference type="ARBA" id="ARBA00022679"/>
    </source>
</evidence>
<feature type="domain" description="Glycosyltransferase family 28 N-terminal" evidence="12">
    <location>
        <begin position="14"/>
        <end position="154"/>
    </location>
</feature>
<keyword evidence="2 10" id="KW-0132">Cell division</keyword>
<evidence type="ECO:0000259" key="13">
    <source>
        <dbReference type="Pfam" id="PF04101"/>
    </source>
</evidence>
<feature type="binding site" evidence="10">
    <location>
        <position position="261"/>
    </location>
    <ligand>
        <name>UDP-N-acetyl-alpha-D-glucosamine</name>
        <dbReference type="ChEBI" id="CHEBI:57705"/>
    </ligand>
</feature>
<keyword evidence="6 10" id="KW-0573">Peptidoglycan synthesis</keyword>
<gene>
    <name evidence="10 14" type="primary">murG</name>
    <name evidence="14" type="ORF">STAT_260</name>
</gene>
<evidence type="ECO:0000256" key="3">
    <source>
        <dbReference type="ARBA" id="ARBA00022676"/>
    </source>
</evidence>
<feature type="binding site" evidence="10">
    <location>
        <position position="306"/>
    </location>
    <ligand>
        <name>UDP-N-acetyl-alpha-D-glucosamine</name>
        <dbReference type="ChEBI" id="CHEBI:57705"/>
    </ligand>
</feature>
<dbReference type="SUPFAM" id="SSF53756">
    <property type="entry name" value="UDP-Glycosyltransferase/glycogen phosphorylase"/>
    <property type="match status" value="1"/>
</dbReference>
<dbReference type="GO" id="GO:0005975">
    <property type="term" value="P:carbohydrate metabolic process"/>
    <property type="evidence" value="ECO:0007669"/>
    <property type="project" value="InterPro"/>
</dbReference>
<evidence type="ECO:0000256" key="2">
    <source>
        <dbReference type="ARBA" id="ARBA00022618"/>
    </source>
</evidence>
<feature type="binding site" evidence="10">
    <location>
        <begin position="21"/>
        <end position="23"/>
    </location>
    <ligand>
        <name>UDP-N-acetyl-alpha-D-glucosamine</name>
        <dbReference type="ChEBI" id="CHEBI:57705"/>
    </ligand>
</feature>
<keyword evidence="4 10" id="KW-0808">Transferase</keyword>
<evidence type="ECO:0000256" key="1">
    <source>
        <dbReference type="ARBA" id="ARBA00022475"/>
    </source>
</evidence>
<protein>
    <recommendedName>
        <fullName evidence="10">UDP-N-acetylglucosamine--N-acetylmuramyl-(pentapeptide) pyrophosphoryl-undecaprenol N-acetylglucosamine transferase</fullName>
        <ecNumber evidence="10">2.4.1.227</ecNumber>
    </recommendedName>
    <alternativeName>
        <fullName evidence="10">Undecaprenyl-PP-MurNAc-pentapeptide-UDPGlcNAc GlcNAc transferase</fullName>
    </alternativeName>
</protein>
<dbReference type="GO" id="GO:0009252">
    <property type="term" value="P:peptidoglycan biosynthetic process"/>
    <property type="evidence" value="ECO:0007669"/>
    <property type="project" value="UniProtKB-UniRule"/>
</dbReference>
<evidence type="ECO:0000313" key="15">
    <source>
        <dbReference type="Proteomes" id="UP000263619"/>
    </source>
</evidence>
<evidence type="ECO:0000313" key="14">
    <source>
        <dbReference type="EMBL" id="BBA17193.1"/>
    </source>
</evidence>
<dbReference type="UniPathway" id="UPA00219"/>
<reference evidence="14 15" key="1">
    <citation type="submission" date="2014-06" db="EMBL/GenBank/DDBJ databases">
        <title>Genome sequence of the intracellular symbiont Blattabacterium cuenoti, strain STAT from the wood feeding cockroach Salganea taiwanensis taiwanensis.</title>
        <authorList>
            <person name="Kinjo Y."/>
            <person name="Ohkuma M."/>
            <person name="Tokuda G."/>
        </authorList>
    </citation>
    <scope>NUCLEOTIDE SEQUENCE [LARGE SCALE GENOMIC DNA]</scope>
    <source>
        <strain evidence="14 15">STAT</strain>
    </source>
</reference>
<comment type="function">
    <text evidence="10">Cell wall formation. Catalyzes the transfer of a GlcNAc subunit on undecaprenyl-pyrophosphoryl-MurNAc-pentapeptide (lipid intermediate I) to form undecaprenyl-pyrophosphoryl-MurNAc-(pentapeptide)GlcNAc (lipid intermediate II).</text>
</comment>
<organism evidence="14 15">
    <name type="scientific">Blattabacterium cuenoti STAT</name>
    <dbReference type="NCBI Taxonomy" id="1457030"/>
    <lineage>
        <taxon>Bacteria</taxon>
        <taxon>Pseudomonadati</taxon>
        <taxon>Bacteroidota</taxon>
        <taxon>Flavobacteriia</taxon>
        <taxon>Flavobacteriales</taxon>
        <taxon>Blattabacteriaceae</taxon>
        <taxon>Blattabacterium</taxon>
    </lineage>
</organism>
<dbReference type="EC" id="2.4.1.227" evidence="10"/>
<keyword evidence="3 10" id="KW-0328">Glycosyltransferase</keyword>
<dbReference type="Pfam" id="PF04101">
    <property type="entry name" value="Glyco_tran_28_C"/>
    <property type="match status" value="1"/>
</dbReference>
<dbReference type="Gene3D" id="3.40.50.2000">
    <property type="entry name" value="Glycogen Phosphorylase B"/>
    <property type="match status" value="2"/>
</dbReference>
<feature type="domain" description="Glycosyl transferase family 28 C-terminal" evidence="13">
    <location>
        <begin position="202"/>
        <end position="360"/>
    </location>
</feature>
<sequence length="373" mass="42031">MNKKNYNISPIPKIIIGSGGTGGHIYPGIAIANELKKRIPKIEILFIGSKNHMEMQKIPKFGYSIEKIWISGGKDKFFSISCFFLSIQLIYSFFVAKKIMKKFSPDIVIGTGGFVSFPILYAAKKNKTPILIQEQNSFPGLTNRIFSRYANKICIAYEQAKKYFPKEKTIITGNPVRSEILHLPSKEKACIDLGLNIKKPIILSIGGSQGSNSINNAWIKGLKKIIELDLQLIWQVGKIDFYKIKKNKISHHSNIIFMEFIENIPMCYAAADIVVSRAGALTISEICLIGKPYILIPFPWSSNNHQNENAKILEEKKAAFIIKDEEIEKKLVNSVIKLVNDSNMKKKMSKNLLELGKPKATNDIVNEILQIIL</sequence>
<dbReference type="GO" id="GO:0050511">
    <property type="term" value="F:undecaprenyldiphospho-muramoylpentapeptide beta-N-acetylglucosaminyltransferase activity"/>
    <property type="evidence" value="ECO:0007669"/>
    <property type="project" value="UniProtKB-UniRule"/>
</dbReference>
<dbReference type="InterPro" id="IPR004276">
    <property type="entry name" value="GlycoTrans_28_N"/>
</dbReference>
<proteinExistence type="inferred from homology"/>
<dbReference type="GO" id="GO:0008360">
    <property type="term" value="P:regulation of cell shape"/>
    <property type="evidence" value="ECO:0007669"/>
    <property type="project" value="UniProtKB-KW"/>
</dbReference>
<dbReference type="PANTHER" id="PTHR21015">
    <property type="entry name" value="UDP-N-ACETYLGLUCOSAMINE--N-ACETYLMURAMYL-(PENTAPEPTIDE) PYROPHOSPHORYL-UNDECAPRENOL N-ACETYLGLUCOSAMINE TRANSFERASE 1"/>
    <property type="match status" value="1"/>
</dbReference>